<keyword evidence="1" id="KW-0812">Transmembrane</keyword>
<organism evidence="2 3">
    <name type="scientific">Klebsiella michiganensis</name>
    <dbReference type="NCBI Taxonomy" id="1134687"/>
    <lineage>
        <taxon>Bacteria</taxon>
        <taxon>Pseudomonadati</taxon>
        <taxon>Pseudomonadota</taxon>
        <taxon>Gammaproteobacteria</taxon>
        <taxon>Enterobacterales</taxon>
        <taxon>Enterobacteriaceae</taxon>
        <taxon>Klebsiella/Raoultella group</taxon>
        <taxon>Klebsiella</taxon>
    </lineage>
</organism>
<keyword evidence="1" id="KW-1133">Transmembrane helix</keyword>
<feature type="transmembrane region" description="Helical" evidence="1">
    <location>
        <begin position="7"/>
        <end position="27"/>
    </location>
</feature>
<proteinExistence type="predicted"/>
<dbReference type="AlphaFoldDB" id="A0A2J5PM54"/>
<reference evidence="2 3" key="1">
    <citation type="submission" date="2017-11" db="EMBL/GenBank/DDBJ databases">
        <authorList>
            <person name="Han C.G."/>
        </authorList>
    </citation>
    <scope>NUCLEOTIDE SEQUENCE [LARGE SCALE GENOMIC DNA]</scope>
    <source>
        <strain evidence="2 3">A10</strain>
    </source>
</reference>
<comment type="caution">
    <text evidence="2">The sequence shown here is derived from an EMBL/GenBank/DDBJ whole genome shotgun (WGS) entry which is preliminary data.</text>
</comment>
<reference evidence="2 3" key="2">
    <citation type="submission" date="2018-01" db="EMBL/GenBank/DDBJ databases">
        <title>Genomic study of Klebsiella pneumoniae.</title>
        <authorList>
            <person name="Yang Y."/>
            <person name="Bicalho R."/>
        </authorList>
    </citation>
    <scope>NUCLEOTIDE SEQUENCE [LARGE SCALE GENOMIC DNA]</scope>
    <source>
        <strain evidence="2 3">A10</strain>
    </source>
</reference>
<sequence length="30" mass="3448">KLLRKKVNPLLMIIVIFIIGIFGYWAGFLA</sequence>
<feature type="non-terminal residue" evidence="2">
    <location>
        <position position="1"/>
    </location>
</feature>
<dbReference type="EMBL" id="PIDR01000687">
    <property type="protein sequence ID" value="PLO66795.1"/>
    <property type="molecule type" value="Genomic_DNA"/>
</dbReference>
<keyword evidence="1" id="KW-0472">Membrane</keyword>
<accession>A0A2J5PM54</accession>
<evidence type="ECO:0000313" key="2">
    <source>
        <dbReference type="EMBL" id="PLO66795.1"/>
    </source>
</evidence>
<evidence type="ECO:0000313" key="3">
    <source>
        <dbReference type="Proteomes" id="UP000234667"/>
    </source>
</evidence>
<gene>
    <name evidence="2" type="ORF">CWN49_20165</name>
</gene>
<evidence type="ECO:0000256" key="1">
    <source>
        <dbReference type="SAM" id="Phobius"/>
    </source>
</evidence>
<name>A0A2J5PM54_9ENTR</name>
<protein>
    <submittedName>
        <fullName evidence="2">PTS mannose transporter subunit IID</fullName>
    </submittedName>
</protein>
<dbReference type="Proteomes" id="UP000234667">
    <property type="component" value="Unassembled WGS sequence"/>
</dbReference>